<evidence type="ECO:0000313" key="11">
    <source>
        <dbReference type="Proteomes" id="UP001058461"/>
    </source>
</evidence>
<feature type="repeat" description="TPR" evidence="5">
    <location>
        <begin position="164"/>
        <end position="197"/>
    </location>
</feature>
<evidence type="ECO:0000256" key="2">
    <source>
        <dbReference type="ARBA" id="ARBA00022737"/>
    </source>
</evidence>
<evidence type="ECO:0000256" key="4">
    <source>
        <dbReference type="ARBA" id="ARBA00022803"/>
    </source>
</evidence>
<keyword evidence="11" id="KW-1185">Reference proteome</keyword>
<dbReference type="PANTHER" id="PTHR47870:SF4">
    <property type="entry name" value="CYTOCHROME C-TYPE BIOGENESIS PROTEIN CYCH"/>
    <property type="match status" value="1"/>
</dbReference>
<evidence type="ECO:0000256" key="3">
    <source>
        <dbReference type="ARBA" id="ARBA00022748"/>
    </source>
</evidence>
<keyword evidence="4 5" id="KW-0802">TPR repeat</keyword>
<evidence type="ECO:0000256" key="5">
    <source>
        <dbReference type="PROSITE-ProRule" id="PRU00339"/>
    </source>
</evidence>
<feature type="domain" description="Cytochrome c-type biogenesis protein H Ig-like" evidence="8">
    <location>
        <begin position="306"/>
        <end position="413"/>
    </location>
</feature>
<dbReference type="Pfam" id="PF23914">
    <property type="entry name" value="TPR_CcmH_CycH"/>
    <property type="match status" value="1"/>
</dbReference>
<evidence type="ECO:0000256" key="7">
    <source>
        <dbReference type="SAM" id="Phobius"/>
    </source>
</evidence>
<name>A0ABY5HFA2_9GAMM</name>
<dbReference type="InterPro" id="IPR019734">
    <property type="entry name" value="TPR_rpt"/>
</dbReference>
<feature type="coiled-coil region" evidence="6">
    <location>
        <begin position="29"/>
        <end position="73"/>
    </location>
</feature>
<dbReference type="SUPFAM" id="SSF48452">
    <property type="entry name" value="TPR-like"/>
    <property type="match status" value="1"/>
</dbReference>
<dbReference type="Proteomes" id="UP001058461">
    <property type="component" value="Chromosome"/>
</dbReference>
<reference evidence="10" key="1">
    <citation type="submission" date="2021-04" db="EMBL/GenBank/DDBJ databases">
        <title>Oceanospirillales bacteria with DddD are important DMSP degraders in coastal seawater.</title>
        <authorList>
            <person name="Liu J."/>
        </authorList>
    </citation>
    <scope>NUCLEOTIDE SEQUENCE</scope>
    <source>
        <strain evidence="10">D13-1</strain>
    </source>
</reference>
<evidence type="ECO:0000313" key="10">
    <source>
        <dbReference type="EMBL" id="UTW10009.1"/>
    </source>
</evidence>
<evidence type="ECO:0000259" key="8">
    <source>
        <dbReference type="Pfam" id="PF23892"/>
    </source>
</evidence>
<comment type="subcellular location">
    <subcellularLocation>
        <location evidence="1">Cell envelope</location>
    </subcellularLocation>
</comment>
<dbReference type="InterPro" id="IPR056412">
    <property type="entry name" value="Ig_CycH"/>
</dbReference>
<dbReference type="PROSITE" id="PS50005">
    <property type="entry name" value="TPR"/>
    <property type="match status" value="1"/>
</dbReference>
<keyword evidence="2" id="KW-0677">Repeat</keyword>
<sequence length="417" mass="45473">MAGLWTGIALLTLCALGIVLLPLLRARRLQQLEVAEDRDRQNIDIYRERLSELEQEKAQGNLAQAEFDELKLELERSLLQDVGDSEARLQVSKISGLQVLTVSVMALLLVISALGLYAKLGSAPRLELALERQAQPDPFEGRSPTLEEALARLEHELEVTPENVEGWYLLATTYMGAGRYDEGIAAFRQVLDRLPEDAPQYTGVMGQYAQALYFANDGKMNTEVRAQVNATLERNPSEMTALGLLGIDAFEQQRYAESIDFWSQALGQADPTAAESLKAGIRRAQQELRALGEPVPDIPGIEAAEIRLAVRLAEGLGSSLSPDQAVFVFARPVGGRMPLAAVRLKVSDLPLEVVLDDTQAMTPQARLSGVEEVEVGARISLTGTPEPKPGDLFAILSPVSVRGQTQALDLVIDQVVE</sequence>
<keyword evidence="6" id="KW-0175">Coiled coil</keyword>
<dbReference type="PANTHER" id="PTHR47870">
    <property type="entry name" value="CYTOCHROME C-TYPE BIOGENESIS PROTEIN CCMH"/>
    <property type="match status" value="1"/>
</dbReference>
<accession>A0ABY5HFA2</accession>
<evidence type="ECO:0000256" key="1">
    <source>
        <dbReference type="ARBA" id="ARBA00004196"/>
    </source>
</evidence>
<dbReference type="InterPro" id="IPR056413">
    <property type="entry name" value="TPR_CcmH_CycH"/>
</dbReference>
<feature type="transmembrane region" description="Helical" evidence="7">
    <location>
        <begin position="6"/>
        <end position="24"/>
    </location>
</feature>
<dbReference type="InterPro" id="IPR011990">
    <property type="entry name" value="TPR-like_helical_dom_sf"/>
</dbReference>
<dbReference type="Gene3D" id="1.25.40.10">
    <property type="entry name" value="Tetratricopeptide repeat domain"/>
    <property type="match status" value="1"/>
</dbReference>
<dbReference type="NCBIfam" id="TIGR03142">
    <property type="entry name" value="cytochro_ccmI"/>
    <property type="match status" value="1"/>
</dbReference>
<dbReference type="InterPro" id="IPR017560">
    <property type="entry name" value="Cyt_c_biogenesis_CcmI"/>
</dbReference>
<evidence type="ECO:0000259" key="9">
    <source>
        <dbReference type="Pfam" id="PF23914"/>
    </source>
</evidence>
<organism evidence="10 11">
    <name type="scientific">Marinobacterium rhizophilum</name>
    <dbReference type="NCBI Taxonomy" id="420402"/>
    <lineage>
        <taxon>Bacteria</taxon>
        <taxon>Pseudomonadati</taxon>
        <taxon>Pseudomonadota</taxon>
        <taxon>Gammaproteobacteria</taxon>
        <taxon>Oceanospirillales</taxon>
        <taxon>Oceanospirillaceae</taxon>
        <taxon>Marinobacterium</taxon>
    </lineage>
</organism>
<feature type="transmembrane region" description="Helical" evidence="7">
    <location>
        <begin position="97"/>
        <end position="118"/>
    </location>
</feature>
<dbReference type="SMART" id="SM00028">
    <property type="entry name" value="TPR"/>
    <property type="match status" value="2"/>
</dbReference>
<dbReference type="RefSeq" id="WP_255852010.1">
    <property type="nucleotide sequence ID" value="NZ_CP073347.1"/>
</dbReference>
<keyword evidence="7" id="KW-0812">Transmembrane</keyword>
<feature type="domain" description="Cytochrome c-type biogenesis protein H TPR" evidence="9">
    <location>
        <begin position="153"/>
        <end position="270"/>
    </location>
</feature>
<proteinExistence type="predicted"/>
<keyword evidence="3" id="KW-0201">Cytochrome c-type biogenesis</keyword>
<dbReference type="EMBL" id="CP073347">
    <property type="protein sequence ID" value="UTW10009.1"/>
    <property type="molecule type" value="Genomic_DNA"/>
</dbReference>
<keyword evidence="7" id="KW-1133">Transmembrane helix</keyword>
<dbReference type="InterPro" id="IPR051263">
    <property type="entry name" value="C-type_cytochrome_biogenesis"/>
</dbReference>
<dbReference type="Pfam" id="PF23892">
    <property type="entry name" value="Ig_CycH"/>
    <property type="match status" value="1"/>
</dbReference>
<keyword evidence="7" id="KW-0472">Membrane</keyword>
<evidence type="ECO:0000256" key="6">
    <source>
        <dbReference type="SAM" id="Coils"/>
    </source>
</evidence>
<protein>
    <submittedName>
        <fullName evidence="10">C-type cytochrome biogenesis protein CcmI</fullName>
    </submittedName>
</protein>
<gene>
    <name evidence="10" type="primary">ccmI</name>
    <name evidence="10" type="ORF">KDW95_11810</name>
</gene>